<evidence type="ECO:0000313" key="8">
    <source>
        <dbReference type="EMBL" id="NXA41372.1"/>
    </source>
</evidence>
<dbReference type="InterPro" id="IPR010661">
    <property type="entry name" value="RVT_thumb"/>
</dbReference>
<dbReference type="Pfam" id="PF06817">
    <property type="entry name" value="RVT_thumb"/>
    <property type="match status" value="1"/>
</dbReference>
<protein>
    <submittedName>
        <fullName evidence="8">POK8 protein</fullName>
    </submittedName>
</protein>
<keyword evidence="1" id="KW-0808">Transferase</keyword>
<feature type="non-terminal residue" evidence="8">
    <location>
        <position position="1"/>
    </location>
</feature>
<keyword evidence="5" id="KW-0378">Hydrolase</keyword>
<reference evidence="8 9" key="1">
    <citation type="submission" date="2019-09" db="EMBL/GenBank/DDBJ databases">
        <title>Bird 10,000 Genomes (B10K) Project - Family phase.</title>
        <authorList>
            <person name="Zhang G."/>
        </authorList>
    </citation>
    <scope>NUCLEOTIDE SEQUENCE [LARGE SCALE GENOMIC DNA]</scope>
    <source>
        <strain evidence="8">B10K-LSUMZ-16893</strain>
    </source>
</reference>
<dbReference type="EMBL" id="VZSX01000168">
    <property type="protein sequence ID" value="NXA41372.1"/>
    <property type="molecule type" value="Genomic_DNA"/>
</dbReference>
<dbReference type="PANTHER" id="PTHR41694">
    <property type="entry name" value="ENDOGENOUS RETROVIRUS GROUP K MEMBER POL PROTEIN"/>
    <property type="match status" value="1"/>
</dbReference>
<organism evidence="8 9">
    <name type="scientific">Eudromia elegans</name>
    <name type="common">Elegant crested-tinamou</name>
    <dbReference type="NCBI Taxonomy" id="8805"/>
    <lineage>
        <taxon>Eukaryota</taxon>
        <taxon>Metazoa</taxon>
        <taxon>Chordata</taxon>
        <taxon>Craniata</taxon>
        <taxon>Vertebrata</taxon>
        <taxon>Euteleostomi</taxon>
        <taxon>Archelosauria</taxon>
        <taxon>Archosauria</taxon>
        <taxon>Dinosauria</taxon>
        <taxon>Saurischia</taxon>
        <taxon>Theropoda</taxon>
        <taxon>Coelurosauria</taxon>
        <taxon>Aves</taxon>
        <taxon>Palaeognathae</taxon>
        <taxon>Tinamiformes</taxon>
        <taxon>Tinamidae</taxon>
        <taxon>Eudromia</taxon>
    </lineage>
</organism>
<dbReference type="InterPro" id="IPR043128">
    <property type="entry name" value="Rev_trsase/Diguanyl_cyclase"/>
</dbReference>
<feature type="non-terminal residue" evidence="8">
    <location>
        <position position="55"/>
    </location>
</feature>
<proteinExistence type="predicted"/>
<dbReference type="GO" id="GO:0004519">
    <property type="term" value="F:endonuclease activity"/>
    <property type="evidence" value="ECO:0007669"/>
    <property type="project" value="UniProtKB-KW"/>
</dbReference>
<keyword evidence="9" id="KW-1185">Reference proteome</keyword>
<dbReference type="PANTHER" id="PTHR41694:SF3">
    <property type="entry name" value="RNA-DIRECTED DNA POLYMERASE-RELATED"/>
    <property type="match status" value="1"/>
</dbReference>
<gene>
    <name evidence="8" type="primary">Ervk8</name>
    <name evidence="8" type="ORF">EUDELE_R14980</name>
</gene>
<keyword evidence="4" id="KW-0255">Endonuclease</keyword>
<feature type="domain" description="Reverse transcriptase thumb" evidence="7">
    <location>
        <begin position="17"/>
        <end position="55"/>
    </location>
</feature>
<evidence type="ECO:0000256" key="4">
    <source>
        <dbReference type="ARBA" id="ARBA00022759"/>
    </source>
</evidence>
<dbReference type="SUPFAM" id="SSF56672">
    <property type="entry name" value="DNA/RNA polymerases"/>
    <property type="match status" value="1"/>
</dbReference>
<keyword evidence="6" id="KW-0695">RNA-directed DNA polymerase</keyword>
<comment type="caution">
    <text evidence="8">The sequence shown here is derived from an EMBL/GenBank/DDBJ whole genome shotgun (WGS) entry which is preliminary data.</text>
</comment>
<dbReference type="GO" id="GO:0003964">
    <property type="term" value="F:RNA-directed DNA polymerase activity"/>
    <property type="evidence" value="ECO:0007669"/>
    <property type="project" value="UniProtKB-KW"/>
</dbReference>
<dbReference type="Proteomes" id="UP000533954">
    <property type="component" value="Unassembled WGS sequence"/>
</dbReference>
<evidence type="ECO:0000256" key="2">
    <source>
        <dbReference type="ARBA" id="ARBA00022695"/>
    </source>
</evidence>
<keyword evidence="2" id="KW-0548">Nucleotidyltransferase</keyword>
<dbReference type="Gene3D" id="3.30.70.270">
    <property type="match status" value="1"/>
</dbReference>
<evidence type="ECO:0000256" key="6">
    <source>
        <dbReference type="ARBA" id="ARBA00022918"/>
    </source>
</evidence>
<evidence type="ECO:0000256" key="5">
    <source>
        <dbReference type="ARBA" id="ARBA00022801"/>
    </source>
</evidence>
<evidence type="ECO:0000259" key="7">
    <source>
        <dbReference type="Pfam" id="PF06817"/>
    </source>
</evidence>
<dbReference type="GO" id="GO:0016787">
    <property type="term" value="F:hydrolase activity"/>
    <property type="evidence" value="ECO:0007669"/>
    <property type="project" value="UniProtKB-KW"/>
</dbReference>
<accession>A0A7K7VL91</accession>
<dbReference type="GO" id="GO:0035613">
    <property type="term" value="F:RNA stem-loop binding"/>
    <property type="evidence" value="ECO:0007669"/>
    <property type="project" value="TreeGrafter"/>
</dbReference>
<keyword evidence="3" id="KW-0540">Nuclease</keyword>
<evidence type="ECO:0000256" key="1">
    <source>
        <dbReference type="ARBA" id="ARBA00022679"/>
    </source>
</evidence>
<evidence type="ECO:0000256" key="3">
    <source>
        <dbReference type="ARBA" id="ARBA00022722"/>
    </source>
</evidence>
<evidence type="ECO:0000313" key="9">
    <source>
        <dbReference type="Proteomes" id="UP000533954"/>
    </source>
</evidence>
<dbReference type="InterPro" id="IPR043502">
    <property type="entry name" value="DNA/RNA_pol_sf"/>
</dbReference>
<sequence>PWKYLGWEITQGSIRPKKLTLHTQLHTLNEAQRLLGDLQWLQPVVGFTNADLEPL</sequence>
<dbReference type="AlphaFoldDB" id="A0A7K7VL91"/>
<name>A0A7K7VL91_EUDEL</name>